<dbReference type="PANTHER" id="PTHR39322:SF1">
    <property type="entry name" value="ISOVALERYL-HOMOSERINE LACTONE SYNTHASE"/>
    <property type="match status" value="1"/>
</dbReference>
<evidence type="ECO:0000256" key="1">
    <source>
        <dbReference type="ARBA" id="ARBA00022654"/>
    </source>
</evidence>
<name>A0A3B0TBM6_9ZZZZ</name>
<dbReference type="EMBL" id="UOEG01000273">
    <property type="protein sequence ID" value="VAW04406.1"/>
    <property type="molecule type" value="Genomic_DNA"/>
</dbReference>
<dbReference type="PANTHER" id="PTHR39322">
    <property type="entry name" value="ACYL-HOMOSERINE-LACTONE SYNTHASE"/>
    <property type="match status" value="1"/>
</dbReference>
<dbReference type="GO" id="GO:0016740">
    <property type="term" value="F:transferase activity"/>
    <property type="evidence" value="ECO:0007669"/>
    <property type="project" value="UniProtKB-KW"/>
</dbReference>
<reference evidence="5" key="1">
    <citation type="submission" date="2018-06" db="EMBL/GenBank/DDBJ databases">
        <authorList>
            <person name="Zhirakovskaya E."/>
        </authorList>
    </citation>
    <scope>NUCLEOTIDE SEQUENCE</scope>
</reference>
<keyword evidence="1" id="KW-0673">Quorum sensing</keyword>
<sequence length="227" mass="25077">MLRYIYADDLHQFPDLQKSMFLDRADQFKTRLGWDVTVSDAGEERDEYDDLNPLYVIWQNPDGRHGGSMRFLPTTGPTMVNDHFSHLTGGGPITSPLIWECTRFCLARDAGPHVAAGLMLAGGEIMKNFGIKHFVGVFDARMQRIYRMIGAAPEVIAMRGTGRNRISVGLWQFSTNARHKVALRAGVSAALSDQWFRQSFGGCSSALTGGLARQSRKGLMSGTFAGT</sequence>
<dbReference type="Gene3D" id="3.40.630.30">
    <property type="match status" value="1"/>
</dbReference>
<dbReference type="SUPFAM" id="SSF55729">
    <property type="entry name" value="Acyl-CoA N-acyltransferases (Nat)"/>
    <property type="match status" value="1"/>
</dbReference>
<dbReference type="GO" id="GO:0007165">
    <property type="term" value="P:signal transduction"/>
    <property type="evidence" value="ECO:0007669"/>
    <property type="project" value="TreeGrafter"/>
</dbReference>
<dbReference type="InterPro" id="IPR016181">
    <property type="entry name" value="Acyl_CoA_acyltransferase"/>
</dbReference>
<dbReference type="Pfam" id="PF00765">
    <property type="entry name" value="Autoind_synth"/>
    <property type="match status" value="1"/>
</dbReference>
<evidence type="ECO:0000256" key="4">
    <source>
        <dbReference type="ARBA" id="ARBA00022929"/>
    </source>
</evidence>
<keyword evidence="2" id="KW-0808">Transferase</keyword>
<evidence type="ECO:0000256" key="3">
    <source>
        <dbReference type="ARBA" id="ARBA00022691"/>
    </source>
</evidence>
<dbReference type="PROSITE" id="PS51187">
    <property type="entry name" value="AUTOINDUCER_SYNTH_2"/>
    <property type="match status" value="1"/>
</dbReference>
<keyword evidence="4" id="KW-0071">Autoinducer synthesis</keyword>
<organism evidence="5">
    <name type="scientific">hydrothermal vent metagenome</name>
    <dbReference type="NCBI Taxonomy" id="652676"/>
    <lineage>
        <taxon>unclassified sequences</taxon>
        <taxon>metagenomes</taxon>
        <taxon>ecological metagenomes</taxon>
    </lineage>
</organism>
<protein>
    <submittedName>
        <fullName evidence="5">Autoinducer synthesis protein raiI</fullName>
    </submittedName>
</protein>
<dbReference type="InterPro" id="IPR001690">
    <property type="entry name" value="Autoind_synthase"/>
</dbReference>
<dbReference type="AlphaFoldDB" id="A0A3B0TBM6"/>
<evidence type="ECO:0000256" key="2">
    <source>
        <dbReference type="ARBA" id="ARBA00022679"/>
    </source>
</evidence>
<evidence type="ECO:0000313" key="5">
    <source>
        <dbReference type="EMBL" id="VAW04406.1"/>
    </source>
</evidence>
<gene>
    <name evidence="5" type="ORF">MNBD_ALPHA07-2040</name>
</gene>
<proteinExistence type="predicted"/>
<dbReference type="GO" id="GO:0009372">
    <property type="term" value="P:quorum sensing"/>
    <property type="evidence" value="ECO:0007669"/>
    <property type="project" value="UniProtKB-KW"/>
</dbReference>
<accession>A0A3B0TBM6</accession>
<keyword evidence="3" id="KW-0949">S-adenosyl-L-methionine</keyword>
<dbReference type="PRINTS" id="PR01549">
    <property type="entry name" value="AUTOINDCRSYN"/>
</dbReference>